<protein>
    <submittedName>
        <fullName evidence="1">Uncharacterized protein</fullName>
    </submittedName>
</protein>
<keyword evidence="2" id="KW-1185">Reference proteome</keyword>
<reference evidence="1" key="1">
    <citation type="submission" date="2021-01" db="UniProtKB">
        <authorList>
            <consortium name="EnsemblPlants"/>
        </authorList>
    </citation>
    <scope>IDENTIFICATION</scope>
</reference>
<proteinExistence type="predicted"/>
<accession>A0A7N0T162</accession>
<evidence type="ECO:0000313" key="1">
    <source>
        <dbReference type="EnsemblPlants" id="Kaladp0018s0088.1.v1.1"/>
    </source>
</evidence>
<sequence length="71" mass="7675">MNLTTDNLTLVLDGQIKEIFQSQPPSRLTSPIAQSIAGLSPAECQKLAIRNPSTRFIDSSCICVILNGCKL</sequence>
<name>A0A7N0T162_KALFE</name>
<evidence type="ECO:0000313" key="2">
    <source>
        <dbReference type="Proteomes" id="UP000594263"/>
    </source>
</evidence>
<dbReference type="AlphaFoldDB" id="A0A7N0T162"/>
<dbReference type="Proteomes" id="UP000594263">
    <property type="component" value="Unplaced"/>
</dbReference>
<organism evidence="1 2">
    <name type="scientific">Kalanchoe fedtschenkoi</name>
    <name type="common">Lavender scallops</name>
    <name type="synonym">South American air plant</name>
    <dbReference type="NCBI Taxonomy" id="63787"/>
    <lineage>
        <taxon>Eukaryota</taxon>
        <taxon>Viridiplantae</taxon>
        <taxon>Streptophyta</taxon>
        <taxon>Embryophyta</taxon>
        <taxon>Tracheophyta</taxon>
        <taxon>Spermatophyta</taxon>
        <taxon>Magnoliopsida</taxon>
        <taxon>eudicotyledons</taxon>
        <taxon>Gunneridae</taxon>
        <taxon>Pentapetalae</taxon>
        <taxon>Saxifragales</taxon>
        <taxon>Crassulaceae</taxon>
        <taxon>Kalanchoe</taxon>
    </lineage>
</organism>
<dbReference type="EnsemblPlants" id="Kaladp0018s0088.1.v1.1">
    <property type="protein sequence ID" value="Kaladp0018s0088.1.v1.1"/>
    <property type="gene ID" value="Kaladp0018s0088.v1.1"/>
</dbReference>
<dbReference type="Gramene" id="Kaladp0018s0088.1.v1.1">
    <property type="protein sequence ID" value="Kaladp0018s0088.1.v1.1"/>
    <property type="gene ID" value="Kaladp0018s0088.v1.1"/>
</dbReference>